<dbReference type="SUPFAM" id="SSF52047">
    <property type="entry name" value="RNI-like"/>
    <property type="match status" value="1"/>
</dbReference>
<sequence length="138" mass="15779">SELKMLDSLHRVTRLKLKGIVSEFPSASQFPPNLSHLNVLLRSTSAYNTDPTWELEKLPKLVYLKLDCDQYPGLTYMRISENGFPMLEVLVLRKMSKVGSVRLGKGAMPMIKRLYLYRCGEHLLTNLPEKLRSVTTVL</sequence>
<dbReference type="Gene3D" id="3.80.10.10">
    <property type="entry name" value="Ribonuclease Inhibitor"/>
    <property type="match status" value="1"/>
</dbReference>
<evidence type="ECO:0000313" key="2">
    <source>
        <dbReference type="Proteomes" id="UP000030748"/>
    </source>
</evidence>
<dbReference type="AlphaFoldDB" id="A0A022RIG4"/>
<dbReference type="Proteomes" id="UP000030748">
    <property type="component" value="Unassembled WGS sequence"/>
</dbReference>
<evidence type="ECO:0000313" key="1">
    <source>
        <dbReference type="EMBL" id="EYU39538.1"/>
    </source>
</evidence>
<gene>
    <name evidence="1" type="ORF">MIMGU_mgv1a021917mg</name>
</gene>
<dbReference type="InterPro" id="IPR032675">
    <property type="entry name" value="LRR_dom_sf"/>
</dbReference>
<evidence type="ECO:0008006" key="3">
    <source>
        <dbReference type="Google" id="ProtNLM"/>
    </source>
</evidence>
<reference evidence="1 2" key="1">
    <citation type="journal article" date="2013" name="Proc. Natl. Acad. Sci. U.S.A.">
        <title>Fine-scale variation in meiotic recombination in Mimulus inferred from population shotgun sequencing.</title>
        <authorList>
            <person name="Hellsten U."/>
            <person name="Wright K.M."/>
            <person name="Jenkins J."/>
            <person name="Shu S."/>
            <person name="Yuan Y."/>
            <person name="Wessler S.R."/>
            <person name="Schmutz J."/>
            <person name="Willis J.H."/>
            <person name="Rokhsar D.S."/>
        </authorList>
    </citation>
    <scope>NUCLEOTIDE SEQUENCE [LARGE SCALE GENOMIC DNA]</scope>
    <source>
        <strain evidence="2">cv. DUN x IM62</strain>
    </source>
</reference>
<dbReference type="EMBL" id="KI630443">
    <property type="protein sequence ID" value="EYU39538.1"/>
    <property type="molecule type" value="Genomic_DNA"/>
</dbReference>
<feature type="non-terminal residue" evidence="1">
    <location>
        <position position="1"/>
    </location>
</feature>
<organism evidence="1 2">
    <name type="scientific">Erythranthe guttata</name>
    <name type="common">Yellow monkey flower</name>
    <name type="synonym">Mimulus guttatus</name>
    <dbReference type="NCBI Taxonomy" id="4155"/>
    <lineage>
        <taxon>Eukaryota</taxon>
        <taxon>Viridiplantae</taxon>
        <taxon>Streptophyta</taxon>
        <taxon>Embryophyta</taxon>
        <taxon>Tracheophyta</taxon>
        <taxon>Spermatophyta</taxon>
        <taxon>Magnoliopsida</taxon>
        <taxon>eudicotyledons</taxon>
        <taxon>Gunneridae</taxon>
        <taxon>Pentapetalae</taxon>
        <taxon>asterids</taxon>
        <taxon>lamiids</taxon>
        <taxon>Lamiales</taxon>
        <taxon>Phrymaceae</taxon>
        <taxon>Erythranthe</taxon>
    </lineage>
</organism>
<keyword evidence="2" id="KW-1185">Reference proteome</keyword>
<accession>A0A022RIG4</accession>
<name>A0A022RIG4_ERYGU</name>
<proteinExistence type="predicted"/>
<protein>
    <recommendedName>
        <fullName evidence="3">NB-ARC domain-containing protein</fullName>
    </recommendedName>
</protein>